<sequence length="328" mass="36472">MACEKSKILIFGATGYLGNFMVKASVSLGHPTFAYVRPLLKPNINSNSNANTNPPKLVLLKEYEAMGVTIIHGELDEYGKLVAALRRVDVVISTLAVPQHLDQLKIIQAMKDAGNIKRFVPSEFGNEVDRVSGLPAFEAVLENKRKIRRATEEAGIAFTYVSANSFAAYFVHHLLHPHEKSDEVVVFGSGEAKAVLNYEEDIAVYTIKAATDPRAANRVIVLRPPGNIVSEMDLISLWEKKMGRTLKPIYVLEEEIVKLSETAPFPDNVRMAILHNIFIKGDQTSFELTDDDLEASKLFYDHNHTSIDALLDIFLVNPPKPKLKLASF</sequence>
<dbReference type="Gramene" id="Jr01_31070_p1">
    <property type="protein sequence ID" value="cds.Jr01_31070_p1"/>
    <property type="gene ID" value="Jr01_31070"/>
</dbReference>
<dbReference type="Gene3D" id="3.90.25.10">
    <property type="entry name" value="UDP-galactose 4-epimerase, domain 1"/>
    <property type="match status" value="1"/>
</dbReference>
<dbReference type="KEGG" id="jre:109019264"/>
<evidence type="ECO:0000313" key="5">
    <source>
        <dbReference type="RefSeq" id="XP_018857079.1"/>
    </source>
</evidence>
<keyword evidence="2" id="KW-0560">Oxidoreductase</keyword>
<dbReference type="InterPro" id="IPR045312">
    <property type="entry name" value="PCBER-like"/>
</dbReference>
<dbReference type="InterPro" id="IPR008030">
    <property type="entry name" value="NmrA-like"/>
</dbReference>
<evidence type="ECO:0000259" key="3">
    <source>
        <dbReference type="Pfam" id="PF05368"/>
    </source>
</evidence>
<dbReference type="OrthoDB" id="419598at2759"/>
<dbReference type="Proteomes" id="UP000235220">
    <property type="component" value="Chromosome 1"/>
</dbReference>
<evidence type="ECO:0000256" key="2">
    <source>
        <dbReference type="ARBA" id="ARBA00023002"/>
    </source>
</evidence>
<evidence type="ECO:0000313" key="4">
    <source>
        <dbReference type="Proteomes" id="UP000235220"/>
    </source>
</evidence>
<dbReference type="AlphaFoldDB" id="A0A2I4HLN4"/>
<dbReference type="GO" id="GO:0050664">
    <property type="term" value="F:oxidoreductase activity, acting on NAD(P)H, oxygen as acceptor"/>
    <property type="evidence" value="ECO:0000318"/>
    <property type="project" value="GO_Central"/>
</dbReference>
<name>A0A2I4HLN4_JUGRE</name>
<dbReference type="GeneID" id="109019264"/>
<dbReference type="InterPro" id="IPR036291">
    <property type="entry name" value="NAD(P)-bd_dom_sf"/>
</dbReference>
<gene>
    <name evidence="5" type="primary">LOC109019264</name>
</gene>
<feature type="domain" description="NmrA-like" evidence="3">
    <location>
        <begin position="4"/>
        <end position="300"/>
    </location>
</feature>
<dbReference type="RefSeq" id="XP_018857079.1">
    <property type="nucleotide sequence ID" value="XM_019001534.2"/>
</dbReference>
<dbReference type="GO" id="GO:0009807">
    <property type="term" value="P:lignan biosynthetic process"/>
    <property type="evidence" value="ECO:0000318"/>
    <property type="project" value="GO_Central"/>
</dbReference>
<dbReference type="PANTHER" id="PTHR43349">
    <property type="entry name" value="PINORESINOL REDUCTASE-RELATED"/>
    <property type="match status" value="1"/>
</dbReference>
<dbReference type="CDD" id="cd05259">
    <property type="entry name" value="PCBER_SDR_a"/>
    <property type="match status" value="1"/>
</dbReference>
<dbReference type="Pfam" id="PF05368">
    <property type="entry name" value="NmrA"/>
    <property type="match status" value="1"/>
</dbReference>
<keyword evidence="4" id="KW-1185">Reference proteome</keyword>
<reference evidence="5" key="1">
    <citation type="submission" date="2025-08" db="UniProtKB">
        <authorList>
            <consortium name="RefSeq"/>
        </authorList>
    </citation>
    <scope>IDENTIFICATION</scope>
    <source>
        <tissue evidence="5">Leaves</tissue>
    </source>
</reference>
<evidence type="ECO:0000256" key="1">
    <source>
        <dbReference type="ARBA" id="ARBA00022857"/>
    </source>
</evidence>
<dbReference type="Gene3D" id="3.40.50.720">
    <property type="entry name" value="NAD(P)-binding Rossmann-like Domain"/>
    <property type="match status" value="1"/>
</dbReference>
<proteinExistence type="predicted"/>
<dbReference type="InterPro" id="IPR050608">
    <property type="entry name" value="NmrA-type/Isoflavone_red_sf"/>
</dbReference>
<accession>A0A2I4HLN4</accession>
<dbReference type="SUPFAM" id="SSF51735">
    <property type="entry name" value="NAD(P)-binding Rossmann-fold domains"/>
    <property type="match status" value="1"/>
</dbReference>
<protein>
    <submittedName>
        <fullName evidence="5">Isoeugenol synthase 1-like</fullName>
    </submittedName>
</protein>
<organism evidence="4 5">
    <name type="scientific">Juglans regia</name>
    <name type="common">English walnut</name>
    <dbReference type="NCBI Taxonomy" id="51240"/>
    <lineage>
        <taxon>Eukaryota</taxon>
        <taxon>Viridiplantae</taxon>
        <taxon>Streptophyta</taxon>
        <taxon>Embryophyta</taxon>
        <taxon>Tracheophyta</taxon>
        <taxon>Spermatophyta</taxon>
        <taxon>Magnoliopsida</taxon>
        <taxon>eudicotyledons</taxon>
        <taxon>Gunneridae</taxon>
        <taxon>Pentapetalae</taxon>
        <taxon>rosids</taxon>
        <taxon>fabids</taxon>
        <taxon>Fagales</taxon>
        <taxon>Juglandaceae</taxon>
        <taxon>Juglans</taxon>
    </lineage>
</organism>
<keyword evidence="1" id="KW-0521">NADP</keyword>
<dbReference type="PANTHER" id="PTHR43349:SF43">
    <property type="entry name" value="ISOEUGENOL SYNTHASE 1-LIKE"/>
    <property type="match status" value="1"/>
</dbReference>